<dbReference type="AlphaFoldDB" id="H2CLH2"/>
<sequence length="150" mass="17791">MDELKRMMYATQKGNILLAFRGTETAKCFSDGYAFAWKNDVYPILDDDHERSLHAAFDSVFRVNRDQMNWLYHHIHDETERGHVPTFYDLERKMRSPKFGRWELMIALKYFWLKNAIGSAIWEGLLKPLQFPVEAQWIITPFNNDLCDSP</sequence>
<evidence type="ECO:0000313" key="1">
    <source>
        <dbReference type="EMBL" id="EHQ04583.1"/>
    </source>
</evidence>
<keyword evidence="2" id="KW-1185">Reference proteome</keyword>
<proteinExistence type="predicted"/>
<evidence type="ECO:0000313" key="2">
    <source>
        <dbReference type="Proteomes" id="UP000005737"/>
    </source>
</evidence>
<dbReference type="EMBL" id="JH597775">
    <property type="protein sequence ID" value="EHQ04583.1"/>
    <property type="molecule type" value="Genomic_DNA"/>
</dbReference>
<protein>
    <submittedName>
        <fullName evidence="1">Uncharacterized protein</fullName>
    </submittedName>
</protein>
<dbReference type="HOGENOM" id="CLU_1675243_0_0_12"/>
<name>H2CLH2_9LEPT</name>
<organism evidence="1 2">
    <name type="scientific">Leptonema illini DSM 21528</name>
    <dbReference type="NCBI Taxonomy" id="929563"/>
    <lineage>
        <taxon>Bacteria</taxon>
        <taxon>Pseudomonadati</taxon>
        <taxon>Spirochaetota</taxon>
        <taxon>Spirochaetia</taxon>
        <taxon>Leptospirales</taxon>
        <taxon>Leptospiraceae</taxon>
        <taxon>Leptonema</taxon>
    </lineage>
</organism>
<dbReference type="Proteomes" id="UP000005737">
    <property type="component" value="Unassembled WGS sequence"/>
</dbReference>
<gene>
    <name evidence="1" type="ORF">Lepil_4105</name>
</gene>
<reference evidence="1 2" key="1">
    <citation type="submission" date="2011-10" db="EMBL/GenBank/DDBJ databases">
        <title>The Improved High-Quality Draft genome of Leptonema illini DSM 21528.</title>
        <authorList>
            <consortium name="US DOE Joint Genome Institute (JGI-PGF)"/>
            <person name="Lucas S."/>
            <person name="Copeland A."/>
            <person name="Lapidus A."/>
            <person name="Glavina del Rio T."/>
            <person name="Dalin E."/>
            <person name="Tice H."/>
            <person name="Bruce D."/>
            <person name="Goodwin L."/>
            <person name="Pitluck S."/>
            <person name="Peters L."/>
            <person name="Mikhailova N."/>
            <person name="Held B."/>
            <person name="Kyrpides N."/>
            <person name="Mavromatis K."/>
            <person name="Ivanova N."/>
            <person name="Markowitz V."/>
            <person name="Cheng J.-F."/>
            <person name="Hugenholtz P."/>
            <person name="Woyke T."/>
            <person name="Wu D."/>
            <person name="Gronow S."/>
            <person name="Wellnitz S."/>
            <person name="Brambilla E.-M."/>
            <person name="Klenk H.-P."/>
            <person name="Eisen J.A."/>
        </authorList>
    </citation>
    <scope>NUCLEOTIDE SEQUENCE [LARGE SCALE GENOMIC DNA]</scope>
    <source>
        <strain evidence="1 2">DSM 21528</strain>
    </source>
</reference>
<accession>H2CLH2</accession>